<feature type="region of interest" description="Disordered" evidence="1">
    <location>
        <begin position="110"/>
        <end position="135"/>
    </location>
</feature>
<evidence type="ECO:0000313" key="2">
    <source>
        <dbReference type="EMBL" id="CRP82720.1"/>
    </source>
</evidence>
<name>A0A9P1RBU1_PSEAI</name>
<sequence length="135" mass="15470">MRRSESSPRLQLVLTCDLGTLWTGAAWIEPWEEGSEGQAKIYRNPLDAYRDALALKVSEREYLEQTDAREIVLCQLVADFDDPVRILSTALTSNRPALRRRWQEAFNHPLPEADLFPKPPQQAEAFDSYESPLQP</sequence>
<dbReference type="Proteomes" id="UP000045039">
    <property type="component" value="Unassembled WGS sequence"/>
</dbReference>
<dbReference type="AlphaFoldDB" id="A0A9P1RBU1"/>
<evidence type="ECO:0000313" key="3">
    <source>
        <dbReference type="Proteomes" id="UP000045039"/>
    </source>
</evidence>
<accession>A0A9P1RBU1</accession>
<gene>
    <name evidence="2" type="ORF">PAERUG_P19_London_7_VIM_2_05_10_05697</name>
</gene>
<organism evidence="2 3">
    <name type="scientific">Pseudomonas aeruginosa</name>
    <dbReference type="NCBI Taxonomy" id="287"/>
    <lineage>
        <taxon>Bacteria</taxon>
        <taxon>Pseudomonadati</taxon>
        <taxon>Pseudomonadota</taxon>
        <taxon>Gammaproteobacteria</taxon>
        <taxon>Pseudomonadales</taxon>
        <taxon>Pseudomonadaceae</taxon>
        <taxon>Pseudomonas</taxon>
    </lineage>
</organism>
<dbReference type="EMBL" id="CVVU01000245">
    <property type="protein sequence ID" value="CRP82720.1"/>
    <property type="molecule type" value="Genomic_DNA"/>
</dbReference>
<reference evidence="3" key="1">
    <citation type="submission" date="2015-06" db="EMBL/GenBank/DDBJ databases">
        <authorList>
            <person name="Radhakrishnan Rajesh"/>
            <person name="Underwood Anthony"/>
            <person name="Al-Shahib Ali"/>
        </authorList>
    </citation>
    <scope>NUCLEOTIDE SEQUENCE [LARGE SCALE GENOMIC DNA]</scope>
    <source>
        <strain evidence="3">P19_London_7_VIM_2_05_10</strain>
    </source>
</reference>
<proteinExistence type="predicted"/>
<protein>
    <submittedName>
        <fullName evidence="2">Uncharacterized protein</fullName>
    </submittedName>
</protein>
<evidence type="ECO:0000256" key="1">
    <source>
        <dbReference type="SAM" id="MobiDB-lite"/>
    </source>
</evidence>
<dbReference type="GeneID" id="42591721"/>
<dbReference type="RefSeq" id="WP_003149187.1">
    <property type="nucleotide sequence ID" value="NZ_CAADLS010000314.1"/>
</dbReference>
<comment type="caution">
    <text evidence="2">The sequence shown here is derived from an EMBL/GenBank/DDBJ whole genome shotgun (WGS) entry which is preliminary data.</text>
</comment>